<dbReference type="InterPro" id="IPR008438">
    <property type="entry name" value="MYOZ"/>
</dbReference>
<evidence type="ECO:0000256" key="1">
    <source>
        <dbReference type="ARBA" id="ARBA00009126"/>
    </source>
</evidence>
<dbReference type="GO" id="GO:0003779">
    <property type="term" value="F:actin binding"/>
    <property type="evidence" value="ECO:0007669"/>
    <property type="project" value="TreeGrafter"/>
</dbReference>
<feature type="non-terminal residue" evidence="3">
    <location>
        <position position="271"/>
    </location>
</feature>
<dbReference type="Proteomes" id="UP001059041">
    <property type="component" value="Linkage Group LG19"/>
</dbReference>
<accession>A0A9W7TH85</accession>
<dbReference type="GO" id="GO:0030018">
    <property type="term" value="C:Z disc"/>
    <property type="evidence" value="ECO:0007669"/>
    <property type="project" value="InterPro"/>
</dbReference>
<dbReference type="Pfam" id="PF05556">
    <property type="entry name" value="Calsarcin"/>
    <property type="match status" value="1"/>
</dbReference>
<protein>
    <submittedName>
        <fullName evidence="3">Myozenin-3</fullName>
    </submittedName>
</protein>
<organism evidence="3 4">
    <name type="scientific">Triplophysa rosa</name>
    <name type="common">Cave loach</name>
    <dbReference type="NCBI Taxonomy" id="992332"/>
    <lineage>
        <taxon>Eukaryota</taxon>
        <taxon>Metazoa</taxon>
        <taxon>Chordata</taxon>
        <taxon>Craniata</taxon>
        <taxon>Vertebrata</taxon>
        <taxon>Euteleostomi</taxon>
        <taxon>Actinopterygii</taxon>
        <taxon>Neopterygii</taxon>
        <taxon>Teleostei</taxon>
        <taxon>Ostariophysi</taxon>
        <taxon>Cypriniformes</taxon>
        <taxon>Nemacheilidae</taxon>
        <taxon>Triplophysa</taxon>
    </lineage>
</organism>
<evidence type="ECO:0000313" key="4">
    <source>
        <dbReference type="Proteomes" id="UP001059041"/>
    </source>
</evidence>
<dbReference type="GO" id="GO:0015629">
    <property type="term" value="C:actin cytoskeleton"/>
    <property type="evidence" value="ECO:0007669"/>
    <property type="project" value="TreeGrafter"/>
</dbReference>
<dbReference type="GO" id="GO:0031433">
    <property type="term" value="F:telethonin binding"/>
    <property type="evidence" value="ECO:0007669"/>
    <property type="project" value="TreeGrafter"/>
</dbReference>
<sequence length="271" mass="30310">FGKASKCFYRTGFIKGQTHIVMPVPYTDVSQKKEVLEQCSDPCGARLDLGKKISVPLDLMMEELNLMSNRGSIMFQERLKRVEKFTLENIASRPHNLSGESLQDHNVAQGDKRECFTSHVYISQPGKNSLVATLKNTVAKKGSPDVLAPGYGGPLREVPHERFNVTVIPKSYQSPWEEKLLDSEALLASISTRLPEPPHKLTPANYKCFNRAPMPFGGTAGTVRTLPLPGFELLQTHTEPNLTWERMCHRPNFNRIPQGWNTPIAGESPDL</sequence>
<gene>
    <name evidence="3" type="ORF">IRJ41_023453</name>
</gene>
<comment type="similarity">
    <text evidence="1">Belongs to the myozenin family.</text>
</comment>
<keyword evidence="4" id="KW-1185">Reference proteome</keyword>
<dbReference type="PANTHER" id="PTHR15941:SF16">
    <property type="entry name" value="MYOZENIN 3A-RELATED"/>
    <property type="match status" value="1"/>
</dbReference>
<reference evidence="3" key="1">
    <citation type="submission" date="2021-02" db="EMBL/GenBank/DDBJ databases">
        <title>Comparative genomics reveals that relaxation of natural selection precedes convergent phenotypic evolution of cavefish.</title>
        <authorList>
            <person name="Peng Z."/>
        </authorList>
    </citation>
    <scope>NUCLEOTIDE SEQUENCE</scope>
    <source>
        <tissue evidence="3">Muscle</tissue>
    </source>
</reference>
<dbReference type="EMBL" id="JAFHDT010000019">
    <property type="protein sequence ID" value="KAI7796403.1"/>
    <property type="molecule type" value="Genomic_DNA"/>
</dbReference>
<evidence type="ECO:0000313" key="3">
    <source>
        <dbReference type="EMBL" id="KAI7796403.1"/>
    </source>
</evidence>
<dbReference type="PANTHER" id="PTHR15941">
    <property type="entry name" value="MYOZENIN"/>
    <property type="match status" value="1"/>
</dbReference>
<name>A0A9W7TH85_TRIRA</name>
<proteinExistence type="inferred from homology"/>
<evidence type="ECO:0000256" key="2">
    <source>
        <dbReference type="ARBA" id="ARBA00022553"/>
    </source>
</evidence>
<keyword evidence="2" id="KW-0597">Phosphoprotein</keyword>
<comment type="caution">
    <text evidence="3">The sequence shown here is derived from an EMBL/GenBank/DDBJ whole genome shotgun (WGS) entry which is preliminary data.</text>
</comment>
<dbReference type="AlphaFoldDB" id="A0A9W7TH85"/>
<dbReference type="GO" id="GO:0051373">
    <property type="term" value="F:FATZ binding"/>
    <property type="evidence" value="ECO:0007669"/>
    <property type="project" value="TreeGrafter"/>
</dbReference>